<organism evidence="2 3">
    <name type="scientific">Sphingomonas rubra</name>
    <dbReference type="NCBI Taxonomy" id="634430"/>
    <lineage>
        <taxon>Bacteria</taxon>
        <taxon>Pseudomonadati</taxon>
        <taxon>Pseudomonadota</taxon>
        <taxon>Alphaproteobacteria</taxon>
        <taxon>Sphingomonadales</taxon>
        <taxon>Sphingomonadaceae</taxon>
        <taxon>Sphingomonas</taxon>
    </lineage>
</organism>
<accession>A0A1I5UB96</accession>
<dbReference type="STRING" id="634430.SAMN04488241_11112"/>
<reference evidence="2 3" key="1">
    <citation type="submission" date="2016-10" db="EMBL/GenBank/DDBJ databases">
        <authorList>
            <person name="de Groot N.N."/>
        </authorList>
    </citation>
    <scope>NUCLEOTIDE SEQUENCE [LARGE SCALE GENOMIC DNA]</scope>
    <source>
        <strain evidence="2 3">CGMCC 1.9113</strain>
    </source>
</reference>
<evidence type="ECO:0000313" key="2">
    <source>
        <dbReference type="EMBL" id="SFP92207.1"/>
    </source>
</evidence>
<proteinExistence type="predicted"/>
<dbReference type="Proteomes" id="UP000199586">
    <property type="component" value="Unassembled WGS sequence"/>
</dbReference>
<dbReference type="Pfam" id="PF14384">
    <property type="entry name" value="BrnA_antitoxin"/>
    <property type="match status" value="1"/>
</dbReference>
<dbReference type="InterPro" id="IPR025528">
    <property type="entry name" value="BrnA_antitoxin"/>
</dbReference>
<evidence type="ECO:0000256" key="1">
    <source>
        <dbReference type="SAM" id="MobiDB-lite"/>
    </source>
</evidence>
<dbReference type="AlphaFoldDB" id="A0A1I5UB96"/>
<gene>
    <name evidence="2" type="ORF">SAMN04488241_11112</name>
</gene>
<dbReference type="RefSeq" id="WP_093334166.1">
    <property type="nucleotide sequence ID" value="NZ_FOXP01000011.1"/>
</dbReference>
<sequence>MTRKAAASLPAWDDEDTPEWTDDQLDRAELAVGGKVVRPANGTLTRVGRPPLGAQAKRQVTLRLDPDVIEKFREGGRGWQGRVNDALRKAVGLS</sequence>
<dbReference type="EMBL" id="FOXP01000011">
    <property type="protein sequence ID" value="SFP92207.1"/>
    <property type="molecule type" value="Genomic_DNA"/>
</dbReference>
<protein>
    <submittedName>
        <fullName evidence="2">Uncharacterized conserved protein, DUF4415 family</fullName>
    </submittedName>
</protein>
<name>A0A1I5UB96_9SPHN</name>
<dbReference type="OrthoDB" id="361944at2"/>
<evidence type="ECO:0000313" key="3">
    <source>
        <dbReference type="Proteomes" id="UP000199586"/>
    </source>
</evidence>
<feature type="region of interest" description="Disordered" evidence="1">
    <location>
        <begin position="1"/>
        <end position="20"/>
    </location>
</feature>
<keyword evidence="3" id="KW-1185">Reference proteome</keyword>